<sequence length="691" mass="83143">MKEPFVVQLKIKNINIDDEMKLPLKKDRQYYTITKKRLIIFLKNKGINYNLNDTDIGIYIINIIIIEFFIEFYDQKKKEFQDESQIFDFDKNEFFFHEKFFEFIEIDKKKKKILHARFVVEANSWIGKKYIQQLKILEKQISSQVDEKQKELQKDLEPQYQEIENIKQQLEKLCQQDKYKENEEVDLVILYSCPLLLQDDINKTWKAAKFIEYESEINEILEQENLPKFKILLATDDNLIEALNYNPQIIHLIINGDIDLNKDEYYLEFQEEGSGYVKKKYLYEFRSKLIEKINQGKLKKLKLISISSIIAKEFIQVIKDNWFYDLFSVIGQIKVFNSHDKYGDLFWKHFYEQLFSGGQKQIEEEYKKVKDEIKIDNSEKYVVICCCFHEHSQVCKKAPQKIGYSESHEKHLQCSKQKTNNKGQDPQGYIFHNNEKCNEKKNEEGICINYQARIDNIFKEYEQEKDVEKKKNFQMNEVECCCCCYEYDVLLSENKVEQKGHLISQKFMGDQFGKIDCNLSKKNEIDNQSDQSKIQIPYLKINKQIIIIFSSDSKDTDNKTKDELFKYFEIYNKKRQVIEGGERKKVIAYVQQNHKENNNIIYEPYTFDVMMKVDQFFEHKEQDKLFTIITIQDIDDKCLNPNFKQFNEELHEKFKMKENIVIIFTIQMKNRENIVIPYYQDFYQLIYPQKQ</sequence>
<dbReference type="AlphaFoldDB" id="A0A8S1MRG8"/>
<name>A0A8S1MRG8_9CILI</name>
<keyword evidence="1" id="KW-0175">Coiled coil</keyword>
<evidence type="ECO:0000256" key="1">
    <source>
        <dbReference type="SAM" id="Coils"/>
    </source>
</evidence>
<organism evidence="2 3">
    <name type="scientific">Paramecium sonneborni</name>
    <dbReference type="NCBI Taxonomy" id="65129"/>
    <lineage>
        <taxon>Eukaryota</taxon>
        <taxon>Sar</taxon>
        <taxon>Alveolata</taxon>
        <taxon>Ciliophora</taxon>
        <taxon>Intramacronucleata</taxon>
        <taxon>Oligohymenophorea</taxon>
        <taxon>Peniculida</taxon>
        <taxon>Parameciidae</taxon>
        <taxon>Paramecium</taxon>
    </lineage>
</organism>
<gene>
    <name evidence="2" type="ORF">PSON_ATCC_30995.1.T0450187</name>
</gene>
<dbReference type="EMBL" id="CAJJDN010000045">
    <property type="protein sequence ID" value="CAD8083637.1"/>
    <property type="molecule type" value="Genomic_DNA"/>
</dbReference>
<dbReference type="Proteomes" id="UP000692954">
    <property type="component" value="Unassembled WGS sequence"/>
</dbReference>
<keyword evidence="3" id="KW-1185">Reference proteome</keyword>
<reference evidence="2" key="1">
    <citation type="submission" date="2021-01" db="EMBL/GenBank/DDBJ databases">
        <authorList>
            <consortium name="Genoscope - CEA"/>
            <person name="William W."/>
        </authorList>
    </citation>
    <scope>NUCLEOTIDE SEQUENCE</scope>
</reference>
<proteinExistence type="predicted"/>
<comment type="caution">
    <text evidence="2">The sequence shown here is derived from an EMBL/GenBank/DDBJ whole genome shotgun (WGS) entry which is preliminary data.</text>
</comment>
<protein>
    <submittedName>
        <fullName evidence="2">Uncharacterized protein</fullName>
    </submittedName>
</protein>
<accession>A0A8S1MRG8</accession>
<evidence type="ECO:0000313" key="3">
    <source>
        <dbReference type="Proteomes" id="UP000692954"/>
    </source>
</evidence>
<evidence type="ECO:0000313" key="2">
    <source>
        <dbReference type="EMBL" id="CAD8083637.1"/>
    </source>
</evidence>
<feature type="coiled-coil region" evidence="1">
    <location>
        <begin position="131"/>
        <end position="183"/>
    </location>
</feature>